<dbReference type="InterPro" id="IPR001594">
    <property type="entry name" value="Palmitoyltrfase_DHHC"/>
</dbReference>
<proteinExistence type="inferred from homology"/>
<feature type="transmembrane region" description="Helical" evidence="11">
    <location>
        <begin position="269"/>
        <end position="287"/>
    </location>
</feature>
<evidence type="ECO:0000256" key="2">
    <source>
        <dbReference type="ARBA" id="ARBA00022679"/>
    </source>
</evidence>
<dbReference type="GO" id="GO:0006612">
    <property type="term" value="P:protein targeting to membrane"/>
    <property type="evidence" value="ECO:0007669"/>
    <property type="project" value="TreeGrafter"/>
</dbReference>
<feature type="region of interest" description="Disordered" evidence="12">
    <location>
        <begin position="50"/>
        <end position="91"/>
    </location>
</feature>
<dbReference type="Proteomes" id="UP000054279">
    <property type="component" value="Unassembled WGS sequence"/>
</dbReference>
<dbReference type="EMBL" id="KN837139">
    <property type="protein sequence ID" value="KIJ41139.1"/>
    <property type="molecule type" value="Genomic_DNA"/>
</dbReference>
<organism evidence="14 15">
    <name type="scientific">Sphaerobolus stellatus (strain SS14)</name>
    <dbReference type="NCBI Taxonomy" id="990650"/>
    <lineage>
        <taxon>Eukaryota</taxon>
        <taxon>Fungi</taxon>
        <taxon>Dikarya</taxon>
        <taxon>Basidiomycota</taxon>
        <taxon>Agaricomycotina</taxon>
        <taxon>Agaricomycetes</taxon>
        <taxon>Phallomycetidae</taxon>
        <taxon>Geastrales</taxon>
        <taxon>Sphaerobolaceae</taxon>
        <taxon>Sphaerobolus</taxon>
    </lineage>
</organism>
<dbReference type="Pfam" id="PF01529">
    <property type="entry name" value="DHHC"/>
    <property type="match status" value="1"/>
</dbReference>
<accession>A0A0C9V293</accession>
<protein>
    <recommendedName>
        <fullName evidence="11">Palmitoyltransferase</fullName>
        <ecNumber evidence="11">2.3.1.225</ecNumber>
    </recommendedName>
</protein>
<comment type="catalytic activity">
    <reaction evidence="10 11">
        <text>L-cysteinyl-[protein] + hexadecanoyl-CoA = S-hexadecanoyl-L-cysteinyl-[protein] + CoA</text>
        <dbReference type="Rhea" id="RHEA:36683"/>
        <dbReference type="Rhea" id="RHEA-COMP:10131"/>
        <dbReference type="Rhea" id="RHEA-COMP:11032"/>
        <dbReference type="ChEBI" id="CHEBI:29950"/>
        <dbReference type="ChEBI" id="CHEBI:57287"/>
        <dbReference type="ChEBI" id="CHEBI:57379"/>
        <dbReference type="ChEBI" id="CHEBI:74151"/>
        <dbReference type="EC" id="2.3.1.225"/>
    </reaction>
</comment>
<dbReference type="OrthoDB" id="1436450at2759"/>
<evidence type="ECO:0000256" key="8">
    <source>
        <dbReference type="ARBA" id="ARBA00023315"/>
    </source>
</evidence>
<dbReference type="PROSITE" id="PS50216">
    <property type="entry name" value="DHHC"/>
    <property type="match status" value="1"/>
</dbReference>
<keyword evidence="7" id="KW-0449">Lipoprotein</keyword>
<keyword evidence="4 11" id="KW-1133">Transmembrane helix</keyword>
<evidence type="ECO:0000256" key="4">
    <source>
        <dbReference type="ARBA" id="ARBA00022989"/>
    </source>
</evidence>
<evidence type="ECO:0000256" key="12">
    <source>
        <dbReference type="SAM" id="MobiDB-lite"/>
    </source>
</evidence>
<dbReference type="GO" id="GO:0005794">
    <property type="term" value="C:Golgi apparatus"/>
    <property type="evidence" value="ECO:0007669"/>
    <property type="project" value="TreeGrafter"/>
</dbReference>
<dbReference type="EC" id="2.3.1.225" evidence="11"/>
<feature type="compositionally biased region" description="Polar residues" evidence="12">
    <location>
        <begin position="54"/>
        <end position="72"/>
    </location>
</feature>
<keyword evidence="2 11" id="KW-0808">Transferase</keyword>
<evidence type="ECO:0000259" key="13">
    <source>
        <dbReference type="Pfam" id="PF01529"/>
    </source>
</evidence>
<keyword evidence="3 11" id="KW-0812">Transmembrane</keyword>
<feature type="domain" description="Palmitoyltransferase DHHC" evidence="13">
    <location>
        <begin position="207"/>
        <end position="304"/>
    </location>
</feature>
<gene>
    <name evidence="14" type="ORF">M422DRAFT_780541</name>
</gene>
<keyword evidence="5 11" id="KW-0472">Membrane</keyword>
<evidence type="ECO:0000256" key="7">
    <source>
        <dbReference type="ARBA" id="ARBA00023288"/>
    </source>
</evidence>
<dbReference type="HOGENOM" id="CLU_723948_0_0_1"/>
<dbReference type="AlphaFoldDB" id="A0A0C9V293"/>
<dbReference type="InterPro" id="IPR039859">
    <property type="entry name" value="PFA4/ZDH16/20/ERF2-like"/>
</dbReference>
<reference evidence="14 15" key="1">
    <citation type="submission" date="2014-06" db="EMBL/GenBank/DDBJ databases">
        <title>Evolutionary Origins and Diversification of the Mycorrhizal Mutualists.</title>
        <authorList>
            <consortium name="DOE Joint Genome Institute"/>
            <consortium name="Mycorrhizal Genomics Consortium"/>
            <person name="Kohler A."/>
            <person name="Kuo A."/>
            <person name="Nagy L.G."/>
            <person name="Floudas D."/>
            <person name="Copeland A."/>
            <person name="Barry K.W."/>
            <person name="Cichocki N."/>
            <person name="Veneault-Fourrey C."/>
            <person name="LaButti K."/>
            <person name="Lindquist E.A."/>
            <person name="Lipzen A."/>
            <person name="Lundell T."/>
            <person name="Morin E."/>
            <person name="Murat C."/>
            <person name="Riley R."/>
            <person name="Ohm R."/>
            <person name="Sun H."/>
            <person name="Tunlid A."/>
            <person name="Henrissat B."/>
            <person name="Grigoriev I.V."/>
            <person name="Hibbett D.S."/>
            <person name="Martin F."/>
        </authorList>
    </citation>
    <scope>NUCLEOTIDE SEQUENCE [LARGE SCALE GENOMIC DNA]</scope>
    <source>
        <strain evidence="14 15">SS14</strain>
    </source>
</reference>
<evidence type="ECO:0000313" key="14">
    <source>
        <dbReference type="EMBL" id="KIJ41139.1"/>
    </source>
</evidence>
<evidence type="ECO:0000256" key="11">
    <source>
        <dbReference type="RuleBase" id="RU079119"/>
    </source>
</evidence>
<dbReference type="GO" id="GO:0005783">
    <property type="term" value="C:endoplasmic reticulum"/>
    <property type="evidence" value="ECO:0007669"/>
    <property type="project" value="TreeGrafter"/>
</dbReference>
<evidence type="ECO:0000256" key="3">
    <source>
        <dbReference type="ARBA" id="ARBA00022692"/>
    </source>
</evidence>
<evidence type="ECO:0000256" key="10">
    <source>
        <dbReference type="ARBA" id="ARBA00048048"/>
    </source>
</evidence>
<dbReference type="PANTHER" id="PTHR22883:SF23">
    <property type="entry name" value="PALMITOYLTRANSFERASE ZDHHC6"/>
    <property type="match status" value="1"/>
</dbReference>
<dbReference type="GO" id="GO:0016020">
    <property type="term" value="C:membrane"/>
    <property type="evidence" value="ECO:0007669"/>
    <property type="project" value="UniProtKB-SubCell"/>
</dbReference>
<feature type="compositionally biased region" description="Basic and acidic residues" evidence="12">
    <location>
        <begin position="150"/>
        <end position="160"/>
    </location>
</feature>
<comment type="subcellular location">
    <subcellularLocation>
        <location evidence="1">Membrane</location>
        <topology evidence="1">Multi-pass membrane protein</topology>
    </subcellularLocation>
</comment>
<comment type="domain">
    <text evidence="11">The DHHC domain is required for palmitoyltransferase activity.</text>
</comment>
<keyword evidence="8 11" id="KW-0012">Acyltransferase</keyword>
<dbReference type="GO" id="GO:0019706">
    <property type="term" value="F:protein-cysteine S-palmitoyltransferase activity"/>
    <property type="evidence" value="ECO:0007669"/>
    <property type="project" value="UniProtKB-EC"/>
</dbReference>
<sequence length="382" mass="43450">MLEKDEKERTKEERAVESLKDRYRVIIVHYSGHKGLSQYDKAAAEKKGLHTSDRNIITNSAIRRPTQQNCTGKPNPRPRPHPPKSSTGVLRPCTQSSVVNVYVLDTVLAIELRPRARPWRVLELPQTHSEDHENLINGRQYENGYHPRPIRLESRDEQARPRKPPAAHLRGGVPGQSPGSPPSMNVDLPPPAFSRHPPTHPVLAPEACGTCVLKYDHHCPWIGQCVGMWNHKFFINFLMWSPTFTLYVFLSVLILLARRSPTSPDPQQIVIIALAGFFAIFMTTLFLTQSRFVFLNMTTIEQLHAQRMHEREKAILSDLIPCPCTGLCGEGVGVAGRKRIKEQWDVEWGKEEKEGNLWWSGSQRENWEQVMGRILWGGFGEA</sequence>
<keyword evidence="15" id="KW-1185">Reference proteome</keyword>
<feature type="region of interest" description="Disordered" evidence="12">
    <location>
        <begin position="131"/>
        <end position="187"/>
    </location>
</feature>
<comment type="similarity">
    <text evidence="9">Belongs to the DHHC palmitoyltransferase family. PFA5 subfamily.</text>
</comment>
<evidence type="ECO:0000256" key="6">
    <source>
        <dbReference type="ARBA" id="ARBA00023139"/>
    </source>
</evidence>
<name>A0A0C9V293_SPHS4</name>
<evidence type="ECO:0000256" key="9">
    <source>
        <dbReference type="ARBA" id="ARBA00038298"/>
    </source>
</evidence>
<evidence type="ECO:0000256" key="1">
    <source>
        <dbReference type="ARBA" id="ARBA00004141"/>
    </source>
</evidence>
<feature type="transmembrane region" description="Helical" evidence="11">
    <location>
        <begin position="237"/>
        <end position="257"/>
    </location>
</feature>
<evidence type="ECO:0000256" key="5">
    <source>
        <dbReference type="ARBA" id="ARBA00023136"/>
    </source>
</evidence>
<evidence type="ECO:0000313" key="15">
    <source>
        <dbReference type="Proteomes" id="UP000054279"/>
    </source>
</evidence>
<dbReference type="PANTHER" id="PTHR22883">
    <property type="entry name" value="ZINC FINGER DHHC DOMAIN CONTAINING PROTEIN"/>
    <property type="match status" value="1"/>
</dbReference>
<keyword evidence="6" id="KW-0564">Palmitate</keyword>